<evidence type="ECO:0000259" key="1">
    <source>
        <dbReference type="Pfam" id="PF00535"/>
    </source>
</evidence>
<proteinExistence type="predicted"/>
<dbReference type="Pfam" id="PF00535">
    <property type="entry name" value="Glycos_transf_2"/>
    <property type="match status" value="1"/>
</dbReference>
<dbReference type="Proteomes" id="UP000297626">
    <property type="component" value="Unassembled WGS sequence"/>
</dbReference>
<dbReference type="AlphaFoldDB" id="A0A4R9BLA3"/>
<comment type="caution">
    <text evidence="2">The sequence shown here is derived from an EMBL/GenBank/DDBJ whole genome shotgun (WGS) entry which is preliminary data.</text>
</comment>
<dbReference type="PANTHER" id="PTHR22916:SF3">
    <property type="entry name" value="UDP-GLCNAC:BETAGAL BETA-1,3-N-ACETYLGLUCOSAMINYLTRANSFERASE-LIKE PROTEIN 1"/>
    <property type="match status" value="1"/>
</dbReference>
<dbReference type="SUPFAM" id="SSF53448">
    <property type="entry name" value="Nucleotide-diphospho-sugar transferases"/>
    <property type="match status" value="1"/>
</dbReference>
<dbReference type="RefSeq" id="WP_134530377.1">
    <property type="nucleotide sequence ID" value="NZ_SOHN01000016.1"/>
</dbReference>
<dbReference type="PANTHER" id="PTHR22916">
    <property type="entry name" value="GLYCOSYLTRANSFERASE"/>
    <property type="match status" value="1"/>
</dbReference>
<dbReference type="InterPro" id="IPR001173">
    <property type="entry name" value="Glyco_trans_2-like"/>
</dbReference>
<organism evidence="2 3">
    <name type="scientific">Cryobacterium serini</name>
    <dbReference type="NCBI Taxonomy" id="1259201"/>
    <lineage>
        <taxon>Bacteria</taxon>
        <taxon>Bacillati</taxon>
        <taxon>Actinomycetota</taxon>
        <taxon>Actinomycetes</taxon>
        <taxon>Micrococcales</taxon>
        <taxon>Microbacteriaceae</taxon>
        <taxon>Cryobacterium</taxon>
    </lineage>
</organism>
<evidence type="ECO:0000313" key="3">
    <source>
        <dbReference type="Proteomes" id="UP000297626"/>
    </source>
</evidence>
<dbReference type="EMBL" id="SOHN01000016">
    <property type="protein sequence ID" value="TFD86266.1"/>
    <property type="molecule type" value="Genomic_DNA"/>
</dbReference>
<dbReference type="Gene3D" id="3.90.550.10">
    <property type="entry name" value="Spore Coat Polysaccharide Biosynthesis Protein SpsA, Chain A"/>
    <property type="match status" value="1"/>
</dbReference>
<keyword evidence="2" id="KW-0808">Transferase</keyword>
<sequence length="372" mass="41276">MSVNLSEATMPSTVSESDEIIRTSTVTRFVDRLLAEGEIDPRLAVALRSVREAVQERNSDGPFLSVLLRTQGQRIEPFKDALLCLAAQSSQDFEVIVIDHDADIAGAAAVREAIANQAESFRSRVRVLEVSGGNRGKPLNVGIKAARGQYVAVFDDDDLLFGNWVAEFKNVAATSQGRLLRSLVAVQTVLPETWRHREAGFRATSWPKAAYPRTFDQIAHFEVNYSPFMSWAFPSSVFGTYGLAFDEELTVCEDWDMILRGSTLCGVDQVDALTAVYRRWEGGVSSYTAHSRESWDWSEARVVRKLNESTLLLAPGATVAIRSLLSDKGARLELNYLANSSAWKLARPIRGAVRVARIARRIAGKIARRVRR</sequence>
<evidence type="ECO:0000313" key="2">
    <source>
        <dbReference type="EMBL" id="TFD86266.1"/>
    </source>
</evidence>
<dbReference type="GO" id="GO:0016758">
    <property type="term" value="F:hexosyltransferase activity"/>
    <property type="evidence" value="ECO:0007669"/>
    <property type="project" value="UniProtKB-ARBA"/>
</dbReference>
<dbReference type="CDD" id="cd00761">
    <property type="entry name" value="Glyco_tranf_GTA_type"/>
    <property type="match status" value="1"/>
</dbReference>
<gene>
    <name evidence="2" type="ORF">E3T51_14205</name>
</gene>
<name>A0A4R9BLA3_9MICO</name>
<keyword evidence="3" id="KW-1185">Reference proteome</keyword>
<reference evidence="2 3" key="1">
    <citation type="submission" date="2019-03" db="EMBL/GenBank/DDBJ databases">
        <title>Genomics of glacier-inhabiting Cryobacterium strains.</title>
        <authorList>
            <person name="Liu Q."/>
            <person name="Xin Y.-H."/>
        </authorList>
    </citation>
    <scope>NUCLEOTIDE SEQUENCE [LARGE SCALE GENOMIC DNA]</scope>
    <source>
        <strain evidence="2 3">Sr54</strain>
    </source>
</reference>
<dbReference type="InterPro" id="IPR029044">
    <property type="entry name" value="Nucleotide-diphossugar_trans"/>
</dbReference>
<feature type="domain" description="Glycosyltransferase 2-like" evidence="1">
    <location>
        <begin position="79"/>
        <end position="197"/>
    </location>
</feature>
<accession>A0A4R9BLA3</accession>
<protein>
    <submittedName>
        <fullName evidence="2">Glycosyltransferase</fullName>
    </submittedName>
</protein>